<evidence type="ECO:0000259" key="14">
    <source>
        <dbReference type="PROSITE" id="PS51194"/>
    </source>
</evidence>
<evidence type="ECO:0000259" key="13">
    <source>
        <dbReference type="PROSITE" id="PS51192"/>
    </source>
</evidence>
<keyword evidence="7" id="KW-0469">Meiosis</keyword>
<organism evidence="15 16">
    <name type="scientific">Trametes cubensis</name>
    <dbReference type="NCBI Taxonomy" id="1111947"/>
    <lineage>
        <taxon>Eukaryota</taxon>
        <taxon>Fungi</taxon>
        <taxon>Dikarya</taxon>
        <taxon>Basidiomycota</taxon>
        <taxon>Agaricomycotina</taxon>
        <taxon>Agaricomycetes</taxon>
        <taxon>Polyporales</taxon>
        <taxon>Polyporaceae</taxon>
        <taxon>Trametes</taxon>
    </lineage>
</organism>
<reference evidence="15" key="1">
    <citation type="submission" date="2022-11" db="EMBL/GenBank/DDBJ databases">
        <title>Genome Sequence of Cubamyces cubensis.</title>
        <authorList>
            <person name="Buettner E."/>
        </authorList>
    </citation>
    <scope>NUCLEOTIDE SEQUENCE</scope>
    <source>
        <strain evidence="15">MPL-01</strain>
    </source>
</reference>
<feature type="region of interest" description="Disordered" evidence="11">
    <location>
        <begin position="1459"/>
        <end position="1489"/>
    </location>
</feature>
<dbReference type="FunFam" id="1.10.10.10:FF:000012">
    <property type="entry name" value="U5 small nuclear ribonucleoprotein helicase"/>
    <property type="match status" value="1"/>
</dbReference>
<dbReference type="SMART" id="SM00490">
    <property type="entry name" value="HELICc"/>
    <property type="match status" value="1"/>
</dbReference>
<dbReference type="Gene3D" id="1.10.10.10">
    <property type="entry name" value="Winged helix-like DNA-binding domain superfamily/Winged helix DNA-binding domain"/>
    <property type="match status" value="1"/>
</dbReference>
<evidence type="ECO:0000256" key="2">
    <source>
        <dbReference type="ARBA" id="ARBA00022741"/>
    </source>
</evidence>
<feature type="compositionally biased region" description="Low complexity" evidence="11">
    <location>
        <begin position="1073"/>
        <end position="1082"/>
    </location>
</feature>
<feature type="region of interest" description="Disordered" evidence="11">
    <location>
        <begin position="1151"/>
        <end position="1174"/>
    </location>
</feature>
<dbReference type="InterPro" id="IPR011545">
    <property type="entry name" value="DEAD/DEAH_box_helicase_dom"/>
</dbReference>
<proteinExistence type="inferred from homology"/>
<dbReference type="InterPro" id="IPR027417">
    <property type="entry name" value="P-loop_NTPase"/>
</dbReference>
<dbReference type="Pfam" id="PF00271">
    <property type="entry name" value="Helicase_C"/>
    <property type="match status" value="1"/>
</dbReference>
<dbReference type="InterPro" id="IPR052247">
    <property type="entry name" value="Meiotic_Crossover_Helicase"/>
</dbReference>
<dbReference type="GO" id="GO:0051321">
    <property type="term" value="P:meiotic cell cycle"/>
    <property type="evidence" value="ECO:0007669"/>
    <property type="project" value="UniProtKB-KW"/>
</dbReference>
<comment type="catalytic activity">
    <reaction evidence="10">
        <text>ATP + H2O = ADP + phosphate + H(+)</text>
        <dbReference type="Rhea" id="RHEA:13065"/>
        <dbReference type="ChEBI" id="CHEBI:15377"/>
        <dbReference type="ChEBI" id="CHEBI:15378"/>
        <dbReference type="ChEBI" id="CHEBI:30616"/>
        <dbReference type="ChEBI" id="CHEBI:43474"/>
        <dbReference type="ChEBI" id="CHEBI:456216"/>
        <dbReference type="EC" id="5.6.2.4"/>
    </reaction>
</comment>
<dbReference type="Pfam" id="PF02889">
    <property type="entry name" value="Sec63"/>
    <property type="match status" value="1"/>
</dbReference>
<feature type="compositionally biased region" description="Polar residues" evidence="11">
    <location>
        <begin position="10"/>
        <end position="20"/>
    </location>
</feature>
<keyword evidence="6" id="KW-0413">Isomerase</keyword>
<dbReference type="InterPro" id="IPR001650">
    <property type="entry name" value="Helicase_C-like"/>
</dbReference>
<evidence type="ECO:0000256" key="11">
    <source>
        <dbReference type="SAM" id="MobiDB-lite"/>
    </source>
</evidence>
<feature type="compositionally biased region" description="Basic and acidic residues" evidence="11">
    <location>
        <begin position="1162"/>
        <end position="1174"/>
    </location>
</feature>
<feature type="transmembrane region" description="Helical" evidence="12">
    <location>
        <begin position="182"/>
        <end position="203"/>
    </location>
</feature>
<dbReference type="SMART" id="SM00973">
    <property type="entry name" value="Sec63"/>
    <property type="match status" value="1"/>
</dbReference>
<keyword evidence="3" id="KW-0378">Hydrolase</keyword>
<feature type="compositionally biased region" description="Low complexity" evidence="11">
    <location>
        <begin position="1398"/>
        <end position="1410"/>
    </location>
</feature>
<dbReference type="GO" id="GO:0016787">
    <property type="term" value="F:hydrolase activity"/>
    <property type="evidence" value="ECO:0007669"/>
    <property type="project" value="UniProtKB-KW"/>
</dbReference>
<evidence type="ECO:0000256" key="8">
    <source>
        <dbReference type="ARBA" id="ARBA00034617"/>
    </source>
</evidence>
<evidence type="ECO:0000313" key="15">
    <source>
        <dbReference type="EMBL" id="KAJ8483110.1"/>
    </source>
</evidence>
<feature type="domain" description="Helicase C-terminal" evidence="14">
    <location>
        <begin position="444"/>
        <end position="629"/>
    </location>
</feature>
<feature type="region of interest" description="Disordered" evidence="11">
    <location>
        <begin position="1225"/>
        <end position="1276"/>
    </location>
</feature>
<evidence type="ECO:0000256" key="3">
    <source>
        <dbReference type="ARBA" id="ARBA00022801"/>
    </source>
</evidence>
<keyword evidence="5" id="KW-0067">ATP-binding</keyword>
<dbReference type="SUPFAM" id="SSF158702">
    <property type="entry name" value="Sec63 N-terminal domain-like"/>
    <property type="match status" value="1"/>
</dbReference>
<keyword evidence="4" id="KW-0347">Helicase</keyword>
<feature type="region of interest" description="Disordered" evidence="11">
    <location>
        <begin position="1"/>
        <end position="44"/>
    </location>
</feature>
<dbReference type="GO" id="GO:0043138">
    <property type="term" value="F:3'-5' DNA helicase activity"/>
    <property type="evidence" value="ECO:0007669"/>
    <property type="project" value="UniProtKB-EC"/>
</dbReference>
<dbReference type="SMART" id="SM00487">
    <property type="entry name" value="DEXDc"/>
    <property type="match status" value="1"/>
</dbReference>
<dbReference type="Gene3D" id="3.40.50.300">
    <property type="entry name" value="P-loop containing nucleotide triphosphate hydrolases"/>
    <property type="match status" value="2"/>
</dbReference>
<comment type="catalytic activity">
    <reaction evidence="8">
        <text>Couples ATP hydrolysis with the unwinding of duplex DNA by translocating in the 3'-5' direction.</text>
        <dbReference type="EC" id="5.6.2.4"/>
    </reaction>
</comment>
<dbReference type="InterPro" id="IPR036388">
    <property type="entry name" value="WH-like_DNA-bd_sf"/>
</dbReference>
<dbReference type="Gene3D" id="1.10.3380.10">
    <property type="entry name" value="Sec63 N-terminal domain-like domain"/>
    <property type="match status" value="1"/>
</dbReference>
<comment type="caution">
    <text evidence="15">The sequence shown here is derived from an EMBL/GenBank/DDBJ whole genome shotgun (WGS) entry which is preliminary data.</text>
</comment>
<dbReference type="GO" id="GO:0003676">
    <property type="term" value="F:nucleic acid binding"/>
    <property type="evidence" value="ECO:0007669"/>
    <property type="project" value="InterPro"/>
</dbReference>
<dbReference type="EMBL" id="JAPEVG010000100">
    <property type="protein sequence ID" value="KAJ8483110.1"/>
    <property type="molecule type" value="Genomic_DNA"/>
</dbReference>
<keyword evidence="12" id="KW-0812">Transmembrane</keyword>
<evidence type="ECO:0000256" key="9">
    <source>
        <dbReference type="ARBA" id="ARBA00034808"/>
    </source>
</evidence>
<dbReference type="GO" id="GO:0005524">
    <property type="term" value="F:ATP binding"/>
    <property type="evidence" value="ECO:0007669"/>
    <property type="project" value="UniProtKB-KW"/>
</dbReference>
<comment type="similarity">
    <text evidence="1">Belongs to the helicase family. SKI2 subfamily.</text>
</comment>
<feature type="compositionally biased region" description="Low complexity" evidence="11">
    <location>
        <begin position="1302"/>
        <end position="1312"/>
    </location>
</feature>
<dbReference type="InterPro" id="IPR014001">
    <property type="entry name" value="Helicase_ATP-bd"/>
</dbReference>
<accession>A0AAD7TV68</accession>
<evidence type="ECO:0000256" key="5">
    <source>
        <dbReference type="ARBA" id="ARBA00022840"/>
    </source>
</evidence>
<evidence type="ECO:0000313" key="16">
    <source>
        <dbReference type="Proteomes" id="UP001215151"/>
    </source>
</evidence>
<dbReference type="Pfam" id="PF00270">
    <property type="entry name" value="DEAD"/>
    <property type="match status" value="1"/>
</dbReference>
<dbReference type="InterPro" id="IPR057842">
    <property type="entry name" value="WH_MER3"/>
</dbReference>
<keyword evidence="12" id="KW-1133">Transmembrane helix</keyword>
<feature type="region of interest" description="Disordered" evidence="11">
    <location>
        <begin position="1058"/>
        <end position="1099"/>
    </location>
</feature>
<name>A0AAD7TV68_9APHY</name>
<dbReference type="InterPro" id="IPR036390">
    <property type="entry name" value="WH_DNA-bd_sf"/>
</dbReference>
<dbReference type="CDD" id="cd18795">
    <property type="entry name" value="SF2_C_Ski2"/>
    <property type="match status" value="1"/>
</dbReference>
<evidence type="ECO:0000256" key="4">
    <source>
        <dbReference type="ARBA" id="ARBA00022806"/>
    </source>
</evidence>
<evidence type="ECO:0000256" key="12">
    <source>
        <dbReference type="SAM" id="Phobius"/>
    </source>
</evidence>
<evidence type="ECO:0000256" key="1">
    <source>
        <dbReference type="ARBA" id="ARBA00010140"/>
    </source>
</evidence>
<gene>
    <name evidence="15" type="ORF">ONZ51_g4917</name>
</gene>
<protein>
    <recommendedName>
        <fullName evidence="9">DNA 3'-5' helicase</fullName>
        <ecNumber evidence="9">5.6.2.4</ecNumber>
    </recommendedName>
</protein>
<keyword evidence="16" id="KW-1185">Reference proteome</keyword>
<feature type="compositionally biased region" description="Basic and acidic residues" evidence="11">
    <location>
        <begin position="1467"/>
        <end position="1478"/>
    </location>
</feature>
<evidence type="ECO:0000256" key="7">
    <source>
        <dbReference type="ARBA" id="ARBA00023254"/>
    </source>
</evidence>
<dbReference type="InterPro" id="IPR004179">
    <property type="entry name" value="Sec63-dom"/>
</dbReference>
<dbReference type="Pfam" id="PF23445">
    <property type="entry name" value="WHD_SNRNP200"/>
    <property type="match status" value="1"/>
</dbReference>
<dbReference type="PROSITE" id="PS51192">
    <property type="entry name" value="HELICASE_ATP_BIND_1"/>
    <property type="match status" value="1"/>
</dbReference>
<evidence type="ECO:0000256" key="6">
    <source>
        <dbReference type="ARBA" id="ARBA00023235"/>
    </source>
</evidence>
<sequence>MGYGSDYGDQFTQDFSQYNQDYRDNSGGPSYGHGTRHYSPAPGLDYFDEYDNDIDNLLNDIANSSPSPPERTYTTRPHSMVQPYQRMPQQSAIDTTHERYAQQQGTARYGDGFMPHASHSALAPISHDFTHSTPRGMCLKAHLGLCMRNQICSQMVRTTQVATQSEKIQRTEPIAKTWRHRALVIGMAPAFGLYLIFAAADIYRSLFKFGVFNAVQSQCYDDVMNTDENMVISAPTGSGKTVLFELAIVKMLKQSAGSGEKARCVYIAPTKSLCTEKASSWENKFTPFGAKCSELTGDTVHSGRGAWGDAKDATIIVTTGEKWDSLTRNWQDHSHILSQIQLFLIDEVHLLNESRGSTLEVVVSRMKLRGAGVRFLVVSATVPNIIDVAGWVGSRVNGGSAMVKEFGEEYRPCKLSRFVYGVTRRRDANDFVFAKALDYKLYGVLQQHCNNKPVLVFCPTRVMAAAEHILKEYEESITKKEALPWSKPPQIQHSFSNRQLDKLAVCGIGVHHAGLSREDRSATEKLYLQKTLKVLFATSTLAVGVNLPAHTVVIKGVKLFQNNSSQEYSDLDVMQMIGRAGRPQFDKEGVAVIMCEQELEAKYKALAQGQTVLESSLHLHLPEHLNSEIALGTITNMASAKEWLHNSFLYRRLRKNPSHYDVKKEGNRSWEERMDDMVAESVKTLKEADLVSVEGVDDALSSTEYGDIMSKFYIRQATMIIILKLSSCGSVREILEALSCAEEFAEIKFRAGEKQVYNKLRTHHDIRYTMKKIEKPSDKVFLLIQAILGAVNLSDPEYKTGETQPYTESIPILRHISRIARAVVEVAIMREAGLLVKNALEVLRCLNAKAWEDRSVVFRQLDDIGLKSLKVLAEHKVTTFAALRKLDPTHIENLLNRKPPFGQELLATVNQLPQYTITITESYISTQDDGVEVTLSMECGLVRDIKPSKAKKAKKQKRWDMTLVLTLTSDNTFIDFRRISTAALRESRTFEVSAKLTKPSQSVLVYVTSDIYAGLTVTAAYKPKVKSSMFPVMDTRPQDALARDLEGLEDMPDFWDMSDDEVDAIGSHPKSSQQAATPTTQQDSKLQKPYQKPSVSPVVSTVTAAPRHLANGNYECNHTCKDKTKCRHLCCRDGLTKPPPMTKKRIEALIAGNNDPPPAHSARNDIEPNHKEASQSLRRLEALHERTGVEKSLRLGEGGRIKLQSELAPRSQSSRKPVPQFDIEFTKLKHEPSATVTTPMELSDSDDDLPDPGSYLRKHSKSRPAEQAASSESTNYSNSEFDALIANASISDELHLDERRAAPGNSRAAGAAYSSPYRMDWDTTTSSRKRKQTEHDTSPQKKRHRHTLEDPFGRKVRLAHLVSCIFSQLKTRQASLSPMLSGRQQEALFDLSPGASEGPLLSRSPGRSSPATSPNPGLVYDEGFTLDTSLFEIVPSTPPLADFVDEEVAEPRGRMYRTNALSVDASRQGEPKGEDPHKLSSMQPEVEEHDPLAELEAWLQSGAVEIGEE</sequence>
<feature type="region of interest" description="Disordered" evidence="11">
    <location>
        <begin position="1391"/>
        <end position="1417"/>
    </location>
</feature>
<dbReference type="SUPFAM" id="SSF46785">
    <property type="entry name" value="Winged helix' DNA-binding domain"/>
    <property type="match status" value="1"/>
</dbReference>
<dbReference type="SUPFAM" id="SSF52540">
    <property type="entry name" value="P-loop containing nucleoside triphosphate hydrolases"/>
    <property type="match status" value="1"/>
</dbReference>
<dbReference type="PROSITE" id="PS51194">
    <property type="entry name" value="HELICASE_CTER"/>
    <property type="match status" value="1"/>
</dbReference>
<dbReference type="PANTHER" id="PTHR47835">
    <property type="entry name" value="HFM1, ATP DEPENDENT DNA HELICASE HOMOLOG"/>
    <property type="match status" value="1"/>
</dbReference>
<feature type="region of interest" description="Disordered" evidence="11">
    <location>
        <begin position="1299"/>
        <end position="1347"/>
    </location>
</feature>
<dbReference type="PANTHER" id="PTHR47835:SF3">
    <property type="entry name" value="HELICASE FOR MEIOSIS 1"/>
    <property type="match status" value="1"/>
</dbReference>
<keyword evidence="12" id="KW-0472">Membrane</keyword>
<keyword evidence="2" id="KW-0547">Nucleotide-binding</keyword>
<dbReference type="EC" id="5.6.2.4" evidence="9"/>
<feature type="domain" description="Helicase ATP-binding" evidence="13">
    <location>
        <begin position="221"/>
        <end position="400"/>
    </location>
</feature>
<dbReference type="Proteomes" id="UP001215151">
    <property type="component" value="Unassembled WGS sequence"/>
</dbReference>
<evidence type="ECO:0000256" key="10">
    <source>
        <dbReference type="ARBA" id="ARBA00048988"/>
    </source>
</evidence>